<evidence type="ECO:0000256" key="3">
    <source>
        <dbReference type="ARBA" id="ARBA00022679"/>
    </source>
</evidence>
<dbReference type="AlphaFoldDB" id="A0A0F7CKT5"/>
<dbReference type="STRING" id="1550241.MA03_01495"/>
<dbReference type="SUPFAM" id="SSF53448">
    <property type="entry name" value="Nucleotide-diphospho-sugar transferases"/>
    <property type="match status" value="1"/>
</dbReference>
<dbReference type="PATRIC" id="fig|1550241.5.peg.305"/>
<evidence type="ECO:0000256" key="2">
    <source>
        <dbReference type="ARBA" id="ARBA00022676"/>
    </source>
</evidence>
<keyword evidence="5 7" id="KW-1133">Transmembrane helix</keyword>
<dbReference type="Proteomes" id="UP000067434">
    <property type="component" value="Chromosome"/>
</dbReference>
<evidence type="ECO:0000256" key="7">
    <source>
        <dbReference type="SAM" id="Phobius"/>
    </source>
</evidence>
<keyword evidence="2" id="KW-0328">Glycosyltransferase</keyword>
<proteinExistence type="predicted"/>
<keyword evidence="4 7" id="KW-0812">Transmembrane</keyword>
<feature type="transmembrane region" description="Helical" evidence="7">
    <location>
        <begin position="321"/>
        <end position="341"/>
    </location>
</feature>
<feature type="transmembrane region" description="Helical" evidence="7">
    <location>
        <begin position="361"/>
        <end position="380"/>
    </location>
</feature>
<dbReference type="HOGENOM" id="CLU_041759_0_0_2"/>
<dbReference type="PANTHER" id="PTHR43867">
    <property type="entry name" value="CELLULOSE SYNTHASE CATALYTIC SUBUNIT A [UDP-FORMING]"/>
    <property type="match status" value="1"/>
</dbReference>
<evidence type="ECO:0000256" key="4">
    <source>
        <dbReference type="ARBA" id="ARBA00022692"/>
    </source>
</evidence>
<dbReference type="Pfam" id="PF13632">
    <property type="entry name" value="Glyco_trans_2_3"/>
    <property type="match status" value="1"/>
</dbReference>
<comment type="subcellular location">
    <subcellularLocation>
        <location evidence="1">Membrane</location>
        <topology evidence="1">Multi-pass membrane protein</topology>
    </subcellularLocation>
</comment>
<evidence type="ECO:0000313" key="10">
    <source>
        <dbReference type="Proteomes" id="UP000067434"/>
    </source>
</evidence>
<name>A0A0F7CKT5_9CREN</name>
<evidence type="ECO:0000256" key="5">
    <source>
        <dbReference type="ARBA" id="ARBA00022989"/>
    </source>
</evidence>
<evidence type="ECO:0000256" key="1">
    <source>
        <dbReference type="ARBA" id="ARBA00004141"/>
    </source>
</evidence>
<evidence type="ECO:0000259" key="8">
    <source>
        <dbReference type="Pfam" id="PF13632"/>
    </source>
</evidence>
<evidence type="ECO:0000313" key="9">
    <source>
        <dbReference type="EMBL" id="AKG38221.1"/>
    </source>
</evidence>
<organism evidence="9 10">
    <name type="scientific">Infirmifilum uzonense</name>
    <dbReference type="NCBI Taxonomy" id="1550241"/>
    <lineage>
        <taxon>Archaea</taxon>
        <taxon>Thermoproteota</taxon>
        <taxon>Thermoprotei</taxon>
        <taxon>Thermofilales</taxon>
        <taxon>Thermofilaceae</taxon>
        <taxon>Infirmifilum</taxon>
    </lineage>
</organism>
<keyword evidence="10" id="KW-1185">Reference proteome</keyword>
<dbReference type="GO" id="GO:0016757">
    <property type="term" value="F:glycosyltransferase activity"/>
    <property type="evidence" value="ECO:0007669"/>
    <property type="project" value="UniProtKB-KW"/>
</dbReference>
<dbReference type="KEGG" id="thf:MA03_01495"/>
<dbReference type="PANTHER" id="PTHR43867:SF2">
    <property type="entry name" value="CELLULOSE SYNTHASE CATALYTIC SUBUNIT A [UDP-FORMING]"/>
    <property type="match status" value="1"/>
</dbReference>
<dbReference type="InterPro" id="IPR029044">
    <property type="entry name" value="Nucleotide-diphossugar_trans"/>
</dbReference>
<feature type="transmembrane region" description="Helical" evidence="7">
    <location>
        <begin position="431"/>
        <end position="448"/>
    </location>
</feature>
<dbReference type="InterPro" id="IPR050321">
    <property type="entry name" value="Glycosyltr_2/OpgH_subfam"/>
</dbReference>
<dbReference type="GO" id="GO:0016020">
    <property type="term" value="C:membrane"/>
    <property type="evidence" value="ECO:0007669"/>
    <property type="project" value="UniProtKB-SubCell"/>
</dbReference>
<dbReference type="Gene3D" id="3.90.550.10">
    <property type="entry name" value="Spore Coat Polysaccharide Biosynthesis Protein SpsA, Chain A"/>
    <property type="match status" value="1"/>
</dbReference>
<dbReference type="InterPro" id="IPR001173">
    <property type="entry name" value="Glyco_trans_2-like"/>
</dbReference>
<accession>A0A0F7CKT5</accession>
<keyword evidence="3" id="KW-0808">Transferase</keyword>
<dbReference type="EMBL" id="CP009961">
    <property type="protein sequence ID" value="AKG38221.1"/>
    <property type="molecule type" value="Genomic_DNA"/>
</dbReference>
<feature type="transmembrane region" description="Helical" evidence="7">
    <location>
        <begin position="284"/>
        <end position="309"/>
    </location>
</feature>
<sequence length="450" mass="50872">MPIYVVLLYYLMIIAFASRSKDKSVVKEDARDFSIEVVVPVRGEPLEIVKNTLLRNKEAYESTPCVKKVVILSDDDVQYVETLKRELEGFSKVEVLRRSQPKGGRTGALDHYFSYSTSDYILVLDVDGTIDKESLNSLCMLSGSEAAYVLPWKGYSLDKTRVAETMAFFTDLGSLILYRLRSKAGFFVFPLGSGTLYNRDAIIRLGGWGDNIVQDDILMGVKLASNGFSTRFLENSEIQVLVPSKLYSLRKQQARWAFGTSEVLSRNFKRILDSPLPLYKRMEMFAYLLQPLETLLPFLVLVLAPIVALLERPSTPFSYQFMNVIGIFLPAAILGLLQGFLLYELEKNRLKGLFKYYVINLGRFSAILAVLSPYLSFYALKGLLRGKIKWEVTLKGQKEKISPKEKSPLWIAAWSGLGIASSMITGNLYTLFVSLLFMLASLYCLLRLEL</sequence>
<gene>
    <name evidence="9" type="ORF">MA03_01495</name>
</gene>
<reference evidence="9 10" key="1">
    <citation type="journal article" date="2015" name="Stand. Genomic Sci.">
        <title>Complete genome sequence of and proposal of Thermofilum uzonense sp. nov. a novel hyperthermophilic crenarchaeon and emended description of the genus Thermofilum.</title>
        <authorList>
            <person name="Toshchakov S.V."/>
            <person name="Korzhenkov A.A."/>
            <person name="Samarov N.I."/>
            <person name="Mazunin I.O."/>
            <person name="Mozhey O.I."/>
            <person name="Shmyr I.S."/>
            <person name="Derbikova K.S."/>
            <person name="Taranov E.A."/>
            <person name="Dominova I.N."/>
            <person name="Bonch-Osmolovskaya E.A."/>
            <person name="Patrushev M.V."/>
            <person name="Podosokorskaya O.A."/>
            <person name="Kublanov I.V."/>
        </authorList>
    </citation>
    <scope>NUCLEOTIDE SEQUENCE [LARGE SCALE GENOMIC DNA]</scope>
    <source>
        <strain evidence="9 10">1807-2</strain>
    </source>
</reference>
<feature type="domain" description="Glycosyltransferase 2-like" evidence="8">
    <location>
        <begin position="120"/>
        <end position="317"/>
    </location>
</feature>
<protein>
    <recommendedName>
        <fullName evidence="8">Glycosyltransferase 2-like domain-containing protein</fullName>
    </recommendedName>
</protein>
<keyword evidence="6 7" id="KW-0472">Membrane</keyword>
<evidence type="ECO:0000256" key="6">
    <source>
        <dbReference type="ARBA" id="ARBA00023136"/>
    </source>
</evidence>